<comment type="caution">
    <text evidence="2">The sequence shown here is derived from an EMBL/GenBank/DDBJ whole genome shotgun (WGS) entry which is preliminary data.</text>
</comment>
<reference evidence="2" key="1">
    <citation type="journal article" date="2023" name="bioRxiv">
        <title>Scaffold-level genome assemblies of two parasitoid biocontrol wasps reveal the parthenogenesis mechanism and an associated novel virus.</title>
        <authorList>
            <person name="Inwood S."/>
            <person name="Skelly J."/>
            <person name="Guhlin J."/>
            <person name="Harrop T."/>
            <person name="Goldson S."/>
            <person name="Dearden P."/>
        </authorList>
    </citation>
    <scope>NUCLEOTIDE SEQUENCE</scope>
    <source>
        <strain evidence="2">Irish</strain>
        <tissue evidence="2">Whole body</tissue>
    </source>
</reference>
<dbReference type="EMBL" id="JAQQBS010000003">
    <property type="protein sequence ID" value="KAK0171144.1"/>
    <property type="molecule type" value="Genomic_DNA"/>
</dbReference>
<evidence type="ECO:0000313" key="2">
    <source>
        <dbReference type="EMBL" id="KAK0171144.1"/>
    </source>
</evidence>
<dbReference type="AlphaFoldDB" id="A0AA39KRK1"/>
<keyword evidence="1" id="KW-0732">Signal</keyword>
<dbReference type="Proteomes" id="UP001168990">
    <property type="component" value="Unassembled WGS sequence"/>
</dbReference>
<name>A0AA39KRK1_9HYME</name>
<proteinExistence type="predicted"/>
<feature type="chain" id="PRO_5041442313" evidence="1">
    <location>
        <begin position="19"/>
        <end position="107"/>
    </location>
</feature>
<accession>A0AA39KRK1</accession>
<reference evidence="2" key="2">
    <citation type="submission" date="2023-03" db="EMBL/GenBank/DDBJ databases">
        <authorList>
            <person name="Inwood S.N."/>
            <person name="Skelly J.G."/>
            <person name="Guhlin J."/>
            <person name="Harrop T.W.R."/>
            <person name="Goldson S.G."/>
            <person name="Dearden P.K."/>
        </authorList>
    </citation>
    <scope>NUCLEOTIDE SEQUENCE</scope>
    <source>
        <strain evidence="2">Irish</strain>
        <tissue evidence="2">Whole body</tissue>
    </source>
</reference>
<feature type="signal peptide" evidence="1">
    <location>
        <begin position="1"/>
        <end position="18"/>
    </location>
</feature>
<organism evidence="2 3">
    <name type="scientific">Microctonus aethiopoides</name>
    <dbReference type="NCBI Taxonomy" id="144406"/>
    <lineage>
        <taxon>Eukaryota</taxon>
        <taxon>Metazoa</taxon>
        <taxon>Ecdysozoa</taxon>
        <taxon>Arthropoda</taxon>
        <taxon>Hexapoda</taxon>
        <taxon>Insecta</taxon>
        <taxon>Pterygota</taxon>
        <taxon>Neoptera</taxon>
        <taxon>Endopterygota</taxon>
        <taxon>Hymenoptera</taxon>
        <taxon>Apocrita</taxon>
        <taxon>Ichneumonoidea</taxon>
        <taxon>Braconidae</taxon>
        <taxon>Euphorinae</taxon>
        <taxon>Microctonus</taxon>
    </lineage>
</organism>
<keyword evidence="3" id="KW-1185">Reference proteome</keyword>
<evidence type="ECO:0000256" key="1">
    <source>
        <dbReference type="SAM" id="SignalP"/>
    </source>
</evidence>
<gene>
    <name evidence="2" type="ORF">PV328_008900</name>
</gene>
<sequence length="107" mass="12558">MFCIVFVFFLVFTHLFLNNNININTYMEGEKKRSAKRRSLEAGREMLARYKESLGRNMEVNQTTEPSDDEILQSNEVDEQSVHHQSTSVSCNIKNLEIIAEKYLYNF</sequence>
<evidence type="ECO:0000313" key="3">
    <source>
        <dbReference type="Proteomes" id="UP001168990"/>
    </source>
</evidence>
<protein>
    <submittedName>
        <fullName evidence="2">Uncharacterized protein</fullName>
    </submittedName>
</protein>